<dbReference type="EMBL" id="CP015199">
    <property type="protein sequence ID" value="ANF51552.1"/>
    <property type="molecule type" value="Genomic_DNA"/>
</dbReference>
<dbReference type="KEGG" id="chh:A0O34_14025"/>
<dbReference type="RefSeq" id="WP_066755577.1">
    <property type="nucleotide sequence ID" value="NZ_CP015199.1"/>
</dbReference>
<gene>
    <name evidence="2" type="ORF">A0O34_14025</name>
</gene>
<dbReference type="AlphaFoldDB" id="A0A172XXG5"/>
<dbReference type="InterPro" id="IPR014710">
    <property type="entry name" value="RmlC-like_jellyroll"/>
</dbReference>
<dbReference type="Proteomes" id="UP000077824">
    <property type="component" value="Chromosome"/>
</dbReference>
<protein>
    <submittedName>
        <fullName evidence="2">Sugar epimerase</fullName>
    </submittedName>
</protein>
<dbReference type="Gene3D" id="2.60.120.10">
    <property type="entry name" value="Jelly Rolls"/>
    <property type="match status" value="1"/>
</dbReference>
<sequence length="141" mass="16423">MEMPKIIEGGKYSDERGSLLFNNDFNLSEIRRMYCIENADVDFVRGWTGHQIEQRWFSALQGSFTIKLIKIDNWENPSNNSEILDFELSSENLDVLHVPKGFVSAIQSKEKGARLLVMADYFLGEINDDFRFPIDYFENLK</sequence>
<evidence type="ECO:0000259" key="1">
    <source>
        <dbReference type="Pfam" id="PF05523"/>
    </source>
</evidence>
<keyword evidence="3" id="KW-1185">Reference proteome</keyword>
<feature type="domain" description="Sugar 3,4-ketoisomerase QdtA cupin" evidence="1">
    <location>
        <begin position="5"/>
        <end position="121"/>
    </location>
</feature>
<evidence type="ECO:0000313" key="2">
    <source>
        <dbReference type="EMBL" id="ANF51552.1"/>
    </source>
</evidence>
<evidence type="ECO:0000313" key="3">
    <source>
        <dbReference type="Proteomes" id="UP000077824"/>
    </source>
</evidence>
<organism evidence="2 3">
    <name type="scientific">Chryseobacterium glaciei</name>
    <dbReference type="NCBI Taxonomy" id="1685010"/>
    <lineage>
        <taxon>Bacteria</taxon>
        <taxon>Pseudomonadati</taxon>
        <taxon>Bacteroidota</taxon>
        <taxon>Flavobacteriia</taxon>
        <taxon>Flavobacteriales</taxon>
        <taxon>Weeksellaceae</taxon>
        <taxon>Chryseobacterium group</taxon>
        <taxon>Chryseobacterium</taxon>
    </lineage>
</organism>
<proteinExistence type="predicted"/>
<accession>A0A172XXG5</accession>
<dbReference type="InterPro" id="IPR008894">
    <property type="entry name" value="QdtA_cupin_dom"/>
</dbReference>
<dbReference type="SUPFAM" id="SSF51182">
    <property type="entry name" value="RmlC-like cupins"/>
    <property type="match status" value="1"/>
</dbReference>
<dbReference type="Pfam" id="PF05523">
    <property type="entry name" value="FdtA"/>
    <property type="match status" value="1"/>
</dbReference>
<reference evidence="2 3" key="1">
    <citation type="submission" date="2016-04" db="EMBL/GenBank/DDBJ databases">
        <title>Complete Genome Sequence of Chryseobacterium sp. IHBB 10212.</title>
        <authorList>
            <person name="Pal M."/>
            <person name="Swarnkar M.K."/>
            <person name="Kaushal K."/>
            <person name="Chhibber S."/>
            <person name="Singh A.K."/>
            <person name="Gulati A."/>
        </authorList>
    </citation>
    <scope>NUCLEOTIDE SEQUENCE [LARGE SCALE GENOMIC DNA]</scope>
    <source>
        <strain evidence="2 3">IHBB 10212</strain>
    </source>
</reference>
<dbReference type="InterPro" id="IPR011051">
    <property type="entry name" value="RmlC_Cupin_sf"/>
</dbReference>
<name>A0A172XXG5_9FLAO</name>
<dbReference type="OrthoDB" id="826649at2"/>
<dbReference type="STRING" id="1685010.A0O34_14025"/>